<evidence type="ECO:0000313" key="3">
    <source>
        <dbReference type="Proteomes" id="UP000501969"/>
    </source>
</evidence>
<name>A0A346TPS2_9ABAC</name>
<dbReference type="GeneID" id="80534089"/>
<organism evidence="2 3">
    <name type="scientific">Mythimna unipuncta nucleopolyhedrovirus</name>
    <dbReference type="NCBI Taxonomy" id="447897"/>
    <lineage>
        <taxon>Viruses</taxon>
        <taxon>Viruses incertae sedis</taxon>
        <taxon>Naldaviricetes</taxon>
        <taxon>Lefavirales</taxon>
        <taxon>Baculoviridae</taxon>
        <taxon>Alphabaculovirus</taxon>
    </lineage>
</organism>
<evidence type="ECO:0000256" key="1">
    <source>
        <dbReference type="SAM" id="Phobius"/>
    </source>
</evidence>
<reference evidence="2 3" key="1">
    <citation type="submission" date="2018-03" db="EMBL/GenBank/DDBJ databases">
        <title>Complete genome sequence of a second alphabaculovirus from the true armyworm, Mythimna unipuncta.</title>
        <authorList>
            <person name="Harrison R.L."/>
            <person name="Mowery J.D."/>
            <person name="Bauchan G.R."/>
            <person name="Theilmann D.A."/>
            <person name="Erlandson M.A."/>
        </authorList>
    </citation>
    <scope>NUCLEOTIDE SEQUENCE [LARGE SCALE GENOMIC DNA]</scope>
    <source>
        <strain evidence="2 3">KY310</strain>
    </source>
</reference>
<keyword evidence="1" id="KW-1133">Transmembrane helix</keyword>
<evidence type="ECO:0000313" key="2">
    <source>
        <dbReference type="EMBL" id="AXU41582.1"/>
    </source>
</evidence>
<keyword evidence="1" id="KW-0812">Transmembrane</keyword>
<feature type="transmembrane region" description="Helical" evidence="1">
    <location>
        <begin position="71"/>
        <end position="92"/>
    </location>
</feature>
<dbReference type="EMBL" id="MH124167">
    <property type="protein sequence ID" value="AXU41582.1"/>
    <property type="molecule type" value="Genomic_DNA"/>
</dbReference>
<dbReference type="Proteomes" id="UP000501969">
    <property type="component" value="Segment"/>
</dbReference>
<dbReference type="RefSeq" id="YP_010796594.1">
    <property type="nucleotide sequence ID" value="NC_076031.1"/>
</dbReference>
<dbReference type="KEGG" id="vg:80534089"/>
<keyword evidence="3" id="KW-1185">Reference proteome</keyword>
<protein>
    <submittedName>
        <fullName evidence="2">ORF136</fullName>
    </submittedName>
</protein>
<keyword evidence="1" id="KW-0472">Membrane</keyword>
<sequence>MNLLLLFNLCALISLATDAIGEVNSSCCDTTMPQLTGNSSDAVIDDLLDDLINEVNKLENEEVDVRNYTKLTLFALLLIAFIFIKIKCARLIDWLNKKKKRQNENITIQELNYNVIDHEHQAQSVHGRTNRIDME</sequence>
<proteinExistence type="predicted"/>
<accession>A0A346TPS2</accession>